<comment type="caution">
    <text evidence="1">The sequence shown here is derived from an EMBL/GenBank/DDBJ whole genome shotgun (WGS) entry which is preliminary data.</text>
</comment>
<proteinExistence type="predicted"/>
<protein>
    <submittedName>
        <fullName evidence="1">Uncharacterized protein</fullName>
    </submittedName>
</protein>
<dbReference type="Proteomes" id="UP000299102">
    <property type="component" value="Unassembled WGS sequence"/>
</dbReference>
<sequence>MPSTAINYLSLEAAAIVTGSSRRRNGRSDSRGDIAREHLSFGLYITAHRAPEFIFRGLREWDNRGPIRAGRGAPRTPGRPRKLFIAAERKKTRRLSVIFIG</sequence>
<dbReference type="AlphaFoldDB" id="A0A4C1YYV0"/>
<accession>A0A4C1YYV0</accession>
<evidence type="ECO:0000313" key="1">
    <source>
        <dbReference type="EMBL" id="GBP80122.1"/>
    </source>
</evidence>
<gene>
    <name evidence="1" type="ORF">EVAR_55940_1</name>
</gene>
<name>A0A4C1YYV0_EUMVA</name>
<keyword evidence="2" id="KW-1185">Reference proteome</keyword>
<reference evidence="1 2" key="1">
    <citation type="journal article" date="2019" name="Commun. Biol.">
        <title>The bagworm genome reveals a unique fibroin gene that provides high tensile strength.</title>
        <authorList>
            <person name="Kono N."/>
            <person name="Nakamura H."/>
            <person name="Ohtoshi R."/>
            <person name="Tomita M."/>
            <person name="Numata K."/>
            <person name="Arakawa K."/>
        </authorList>
    </citation>
    <scope>NUCLEOTIDE SEQUENCE [LARGE SCALE GENOMIC DNA]</scope>
</reference>
<dbReference type="EMBL" id="BGZK01001446">
    <property type="protein sequence ID" value="GBP80122.1"/>
    <property type="molecule type" value="Genomic_DNA"/>
</dbReference>
<evidence type="ECO:0000313" key="2">
    <source>
        <dbReference type="Proteomes" id="UP000299102"/>
    </source>
</evidence>
<organism evidence="1 2">
    <name type="scientific">Eumeta variegata</name>
    <name type="common">Bagworm moth</name>
    <name type="synonym">Eumeta japonica</name>
    <dbReference type="NCBI Taxonomy" id="151549"/>
    <lineage>
        <taxon>Eukaryota</taxon>
        <taxon>Metazoa</taxon>
        <taxon>Ecdysozoa</taxon>
        <taxon>Arthropoda</taxon>
        <taxon>Hexapoda</taxon>
        <taxon>Insecta</taxon>
        <taxon>Pterygota</taxon>
        <taxon>Neoptera</taxon>
        <taxon>Endopterygota</taxon>
        <taxon>Lepidoptera</taxon>
        <taxon>Glossata</taxon>
        <taxon>Ditrysia</taxon>
        <taxon>Tineoidea</taxon>
        <taxon>Psychidae</taxon>
        <taxon>Oiketicinae</taxon>
        <taxon>Eumeta</taxon>
    </lineage>
</organism>